<keyword evidence="4" id="KW-0479">Metal-binding</keyword>
<gene>
    <name evidence="6" type="ORF">MGWOODY_Smn1988</name>
</gene>
<evidence type="ECO:0000256" key="3">
    <source>
        <dbReference type="ARBA" id="ARBA00022679"/>
    </source>
</evidence>
<evidence type="ECO:0000256" key="1">
    <source>
        <dbReference type="ARBA" id="ARBA00001946"/>
    </source>
</evidence>
<evidence type="ECO:0000256" key="4">
    <source>
        <dbReference type="ARBA" id="ARBA00022723"/>
    </source>
</evidence>
<proteinExistence type="inferred from homology"/>
<dbReference type="Pfam" id="PF00348">
    <property type="entry name" value="polyprenyl_synt"/>
    <property type="match status" value="1"/>
</dbReference>
<dbReference type="EMBL" id="CZQE01000064">
    <property type="protein sequence ID" value="CUS43527.1"/>
    <property type="molecule type" value="Genomic_DNA"/>
</dbReference>
<evidence type="ECO:0000313" key="6">
    <source>
        <dbReference type="EMBL" id="CUS43527.1"/>
    </source>
</evidence>
<name>A0A160TIH5_9ZZZZ</name>
<dbReference type="GO" id="GO:0097269">
    <property type="term" value="F:all-trans-decaprenyl-diphosphate synthase activity"/>
    <property type="evidence" value="ECO:0007669"/>
    <property type="project" value="UniProtKB-EC"/>
</dbReference>
<dbReference type="PROSITE" id="PS00723">
    <property type="entry name" value="POLYPRENYL_SYNTHASE_1"/>
    <property type="match status" value="1"/>
</dbReference>
<dbReference type="AlphaFoldDB" id="A0A160TIH5"/>
<dbReference type="InterPro" id="IPR000092">
    <property type="entry name" value="Polyprenyl_synt"/>
</dbReference>
<dbReference type="CDD" id="cd00685">
    <property type="entry name" value="Trans_IPPS_HT"/>
    <property type="match status" value="1"/>
</dbReference>
<dbReference type="GO" id="GO:0046872">
    <property type="term" value="F:metal ion binding"/>
    <property type="evidence" value="ECO:0007669"/>
    <property type="project" value="UniProtKB-KW"/>
</dbReference>
<dbReference type="InterPro" id="IPR008949">
    <property type="entry name" value="Isoprenoid_synthase_dom_sf"/>
</dbReference>
<accession>A0A160TIH5</accession>
<keyword evidence="3 6" id="KW-0808">Transferase</keyword>
<reference evidence="6" key="1">
    <citation type="submission" date="2015-10" db="EMBL/GenBank/DDBJ databases">
        <authorList>
            <person name="Gilbert D.G."/>
        </authorList>
    </citation>
    <scope>NUCLEOTIDE SEQUENCE</scope>
</reference>
<dbReference type="SUPFAM" id="SSF48576">
    <property type="entry name" value="Terpenoid synthases"/>
    <property type="match status" value="1"/>
</dbReference>
<organism evidence="6">
    <name type="scientific">hydrothermal vent metagenome</name>
    <dbReference type="NCBI Taxonomy" id="652676"/>
    <lineage>
        <taxon>unclassified sequences</taxon>
        <taxon>metagenomes</taxon>
        <taxon>ecological metagenomes</taxon>
    </lineage>
</organism>
<dbReference type="EC" id="2.5.1.91" evidence="6"/>
<keyword evidence="5" id="KW-0460">Magnesium</keyword>
<comment type="cofactor">
    <cofactor evidence="1">
        <name>Mg(2+)</name>
        <dbReference type="ChEBI" id="CHEBI:18420"/>
    </cofactor>
</comment>
<dbReference type="PANTHER" id="PTHR12001:SF69">
    <property type="entry name" value="ALL TRANS-POLYPRENYL-DIPHOSPHATE SYNTHASE PDSS1"/>
    <property type="match status" value="1"/>
</dbReference>
<dbReference type="SFLD" id="SFLDS00005">
    <property type="entry name" value="Isoprenoid_Synthase_Type_I"/>
    <property type="match status" value="1"/>
</dbReference>
<comment type="similarity">
    <text evidence="2">Belongs to the FPP/GGPP synthase family.</text>
</comment>
<sequence length="466" mass="50259">MVADHLVDDEAQEFLGKIRIEIGLLGQPAQPHDLRVLPAGVGRWQPGRRLVAADRLGHLEALGQQEDERRVDIVDALAIAAERFVGHLAVPTSSLGLLRMRRATRTPKGSVSGALRLAFSEACGHIARDMSATIHRLDTQRQPSLEPMVQLVAGDLNLVNAVILSRMQSEIPLIPELAGHLIAGGGKRMRPMLTLASARLLGYTGTRHHRLAAAVEFIHTATLLHDDVVDGSDLRRGKRTANLIWGNPASVLVGDFLFSRSFELMVEDGSLKVLKILSGASAIIAEGEVNQLTAARRIDIGEERYLDIIGAKTAALFAAACRIAAVVAERPEAEEMALDAYGRNLGIAFQLVDDAIDYVSDAGTMGKDAGDDFREGKATLPVILAHARGSAEDRTFWKAAIEGHRSSDEDFAHAVSLIHSTRAVDDTLARARHYGQRAIDAIGGFAPSQAKDSMVEAVEFAVARAY</sequence>
<dbReference type="Gene3D" id="1.10.600.10">
    <property type="entry name" value="Farnesyl Diphosphate Synthase"/>
    <property type="match status" value="1"/>
</dbReference>
<dbReference type="InterPro" id="IPR033749">
    <property type="entry name" value="Polyprenyl_synt_CS"/>
</dbReference>
<evidence type="ECO:0000256" key="2">
    <source>
        <dbReference type="ARBA" id="ARBA00006706"/>
    </source>
</evidence>
<protein>
    <submittedName>
        <fullName evidence="6">Decaprenyl diphosphate synthase</fullName>
        <ecNumber evidence="6">2.5.1.91</ecNumber>
    </submittedName>
</protein>
<evidence type="ECO:0000256" key="5">
    <source>
        <dbReference type="ARBA" id="ARBA00022842"/>
    </source>
</evidence>
<dbReference type="GO" id="GO:0008299">
    <property type="term" value="P:isoprenoid biosynthetic process"/>
    <property type="evidence" value="ECO:0007669"/>
    <property type="project" value="InterPro"/>
</dbReference>
<dbReference type="PANTHER" id="PTHR12001">
    <property type="entry name" value="GERANYLGERANYL PYROPHOSPHATE SYNTHASE"/>
    <property type="match status" value="1"/>
</dbReference>